<protein>
    <submittedName>
        <fullName evidence="2">Uncharacterized protein</fullName>
    </submittedName>
</protein>
<dbReference type="EMBL" id="BTGU01000019">
    <property type="protein sequence ID" value="GMN44920.1"/>
    <property type="molecule type" value="Genomic_DNA"/>
</dbReference>
<gene>
    <name evidence="2" type="ORF">TIFTF001_014107</name>
</gene>
<feature type="region of interest" description="Disordered" evidence="1">
    <location>
        <begin position="80"/>
        <end position="102"/>
    </location>
</feature>
<dbReference type="AlphaFoldDB" id="A0AA88D5B3"/>
<evidence type="ECO:0000313" key="2">
    <source>
        <dbReference type="EMBL" id="GMN44920.1"/>
    </source>
</evidence>
<feature type="region of interest" description="Disordered" evidence="1">
    <location>
        <begin position="35"/>
        <end position="60"/>
    </location>
</feature>
<accession>A0AA88D5B3</accession>
<organism evidence="2 3">
    <name type="scientific">Ficus carica</name>
    <name type="common">Common fig</name>
    <dbReference type="NCBI Taxonomy" id="3494"/>
    <lineage>
        <taxon>Eukaryota</taxon>
        <taxon>Viridiplantae</taxon>
        <taxon>Streptophyta</taxon>
        <taxon>Embryophyta</taxon>
        <taxon>Tracheophyta</taxon>
        <taxon>Spermatophyta</taxon>
        <taxon>Magnoliopsida</taxon>
        <taxon>eudicotyledons</taxon>
        <taxon>Gunneridae</taxon>
        <taxon>Pentapetalae</taxon>
        <taxon>rosids</taxon>
        <taxon>fabids</taxon>
        <taxon>Rosales</taxon>
        <taxon>Moraceae</taxon>
        <taxon>Ficeae</taxon>
        <taxon>Ficus</taxon>
    </lineage>
</organism>
<feature type="compositionally biased region" description="Low complexity" evidence="1">
    <location>
        <begin position="35"/>
        <end position="52"/>
    </location>
</feature>
<keyword evidence="3" id="KW-1185">Reference proteome</keyword>
<sequence>MEVPFELIYAKDPGKSSAINQHPCRNPARVRATTARTATSVAVADNVSPSAARRSESRPPWVAQIRRGGVADCPDPAKIHRPQGTVSTPASVAIHSPPPSWI</sequence>
<comment type="caution">
    <text evidence="2">The sequence shown here is derived from an EMBL/GenBank/DDBJ whole genome shotgun (WGS) entry which is preliminary data.</text>
</comment>
<proteinExistence type="predicted"/>
<dbReference type="Proteomes" id="UP001187192">
    <property type="component" value="Unassembled WGS sequence"/>
</dbReference>
<reference evidence="2" key="1">
    <citation type="submission" date="2023-07" db="EMBL/GenBank/DDBJ databases">
        <title>draft genome sequence of fig (Ficus carica).</title>
        <authorList>
            <person name="Takahashi T."/>
            <person name="Nishimura K."/>
        </authorList>
    </citation>
    <scope>NUCLEOTIDE SEQUENCE</scope>
</reference>
<evidence type="ECO:0000313" key="3">
    <source>
        <dbReference type="Proteomes" id="UP001187192"/>
    </source>
</evidence>
<name>A0AA88D5B3_FICCA</name>
<evidence type="ECO:0000256" key="1">
    <source>
        <dbReference type="SAM" id="MobiDB-lite"/>
    </source>
</evidence>